<dbReference type="EMBL" id="LUGH01001226">
    <property type="protein sequence ID" value="OBZ81411.1"/>
    <property type="molecule type" value="Genomic_DNA"/>
</dbReference>
<evidence type="ECO:0000313" key="2">
    <source>
        <dbReference type="Proteomes" id="UP000093000"/>
    </source>
</evidence>
<gene>
    <name evidence="1" type="ORF">A0J61_10540</name>
</gene>
<comment type="caution">
    <text evidence="1">The sequence shown here is derived from an EMBL/GenBank/DDBJ whole genome shotgun (WGS) entry which is preliminary data.</text>
</comment>
<protein>
    <submittedName>
        <fullName evidence="1">Uncharacterized protein</fullName>
    </submittedName>
</protein>
<organism evidence="1 2">
    <name type="scientific">Choanephora cucurbitarum</name>
    <dbReference type="NCBI Taxonomy" id="101091"/>
    <lineage>
        <taxon>Eukaryota</taxon>
        <taxon>Fungi</taxon>
        <taxon>Fungi incertae sedis</taxon>
        <taxon>Mucoromycota</taxon>
        <taxon>Mucoromycotina</taxon>
        <taxon>Mucoromycetes</taxon>
        <taxon>Mucorales</taxon>
        <taxon>Mucorineae</taxon>
        <taxon>Choanephoraceae</taxon>
        <taxon>Choanephoroideae</taxon>
        <taxon>Choanephora</taxon>
    </lineage>
</organism>
<keyword evidence="2" id="KW-1185">Reference proteome</keyword>
<evidence type="ECO:0000313" key="1">
    <source>
        <dbReference type="EMBL" id="OBZ81411.1"/>
    </source>
</evidence>
<dbReference type="AlphaFoldDB" id="A0A1C7MXB8"/>
<proteinExistence type="predicted"/>
<dbReference type="InParanoid" id="A0A1C7MXB8"/>
<reference evidence="1 2" key="1">
    <citation type="submission" date="2016-03" db="EMBL/GenBank/DDBJ databases">
        <title>Choanephora cucurbitarum.</title>
        <authorList>
            <person name="Min B."/>
            <person name="Park H."/>
            <person name="Park J.-H."/>
            <person name="Shin H.-D."/>
            <person name="Choi I.-G."/>
        </authorList>
    </citation>
    <scope>NUCLEOTIDE SEQUENCE [LARGE SCALE GENOMIC DNA]</scope>
    <source>
        <strain evidence="1 2">KUS-F28377</strain>
    </source>
</reference>
<accession>A0A1C7MXB8</accession>
<sequence length="244" mass="27195">MQKLLSFVVCVPRQFSDFVLGGDPKGLKLLLRKYSSIRAFTFSQEVVLAFFQLGLLIQEKTKEYALYEMAKLARKKESIEVMALMLISQDFLEKKWSSLCGSEESFIDQRLVNVKNLTAFDSSSSSNKDFGLTMKPDFIFSCGDAGFLAVEVKPPGVRSSQVLTNQSKLGFELKRMLDQQILQGPTEAKSFGLLVEGLKCTFIYVVVEACGVYLIVEELSFSLPSGAADFSMVLGVTQHFVSLR</sequence>
<dbReference type="Proteomes" id="UP000093000">
    <property type="component" value="Unassembled WGS sequence"/>
</dbReference>
<name>A0A1C7MXB8_9FUNG</name>
<feature type="non-terminal residue" evidence="1">
    <location>
        <position position="244"/>
    </location>
</feature>